<reference evidence="2" key="1">
    <citation type="submission" date="2021-02" db="EMBL/GenBank/DDBJ databases">
        <authorList>
            <person name="Nowell W R."/>
        </authorList>
    </citation>
    <scope>NUCLEOTIDE SEQUENCE</scope>
</reference>
<dbReference type="AlphaFoldDB" id="A0A813YN25"/>
<evidence type="ECO:0000313" key="3">
    <source>
        <dbReference type="EMBL" id="CAF1685535.1"/>
    </source>
</evidence>
<evidence type="ECO:0000313" key="2">
    <source>
        <dbReference type="EMBL" id="CAF0887048.1"/>
    </source>
</evidence>
<protein>
    <submittedName>
        <fullName evidence="2">Uncharacterized protein</fullName>
    </submittedName>
</protein>
<proteinExistence type="predicted"/>
<name>A0A813YN25_ADIRI</name>
<dbReference type="EMBL" id="CAJNOJ010000030">
    <property type="protein sequence ID" value="CAF0887048.1"/>
    <property type="molecule type" value="Genomic_DNA"/>
</dbReference>
<sequence>MSKPLTRTYSLRKHVRPMVDIDEEDDEQRRDSFGRKRVAVVDCLLDSSSDETEEINRNSERLSNVLWLTLTEICHIRRVIVQTTLSLDKQCSQLRNGTLCFQCRKKINSFFFIPLFFQANNRETCYVCQQTMCKKCSYYNFTLPSLKILIPVQIQTLLKPSAVHIEQEKEPSQKTTSNQGKIICYDCLRALSEHRERSQSRPTPPISPFRRTFSLPPVSEKNSSEHRYTRHRYRPLQVTTSINEKSAHNSTSSITKF</sequence>
<comment type="caution">
    <text evidence="2">The sequence shown here is derived from an EMBL/GenBank/DDBJ whole genome shotgun (WGS) entry which is preliminary data.</text>
</comment>
<evidence type="ECO:0000313" key="4">
    <source>
        <dbReference type="Proteomes" id="UP000663828"/>
    </source>
</evidence>
<dbReference type="OrthoDB" id="10040168at2759"/>
<evidence type="ECO:0000256" key="1">
    <source>
        <dbReference type="SAM" id="MobiDB-lite"/>
    </source>
</evidence>
<accession>A0A813YN25</accession>
<dbReference type="EMBL" id="CAJNOR010016625">
    <property type="protein sequence ID" value="CAF1685535.1"/>
    <property type="molecule type" value="Genomic_DNA"/>
</dbReference>
<dbReference type="Proteomes" id="UP000663852">
    <property type="component" value="Unassembled WGS sequence"/>
</dbReference>
<dbReference type="InterPro" id="IPR013083">
    <property type="entry name" value="Znf_RING/FYVE/PHD"/>
</dbReference>
<feature type="compositionally biased region" description="Polar residues" evidence="1">
    <location>
        <begin position="237"/>
        <end position="257"/>
    </location>
</feature>
<feature type="region of interest" description="Disordered" evidence="1">
    <location>
        <begin position="195"/>
        <end position="257"/>
    </location>
</feature>
<evidence type="ECO:0000313" key="5">
    <source>
        <dbReference type="Proteomes" id="UP000663852"/>
    </source>
</evidence>
<gene>
    <name evidence="2" type="ORF">EDS130_LOCUS9082</name>
    <name evidence="3" type="ORF">XAT740_LOCUS61805</name>
</gene>
<dbReference type="Proteomes" id="UP000663828">
    <property type="component" value="Unassembled WGS sequence"/>
</dbReference>
<keyword evidence="4" id="KW-1185">Reference proteome</keyword>
<organism evidence="2 5">
    <name type="scientific">Adineta ricciae</name>
    <name type="common">Rotifer</name>
    <dbReference type="NCBI Taxonomy" id="249248"/>
    <lineage>
        <taxon>Eukaryota</taxon>
        <taxon>Metazoa</taxon>
        <taxon>Spiralia</taxon>
        <taxon>Gnathifera</taxon>
        <taxon>Rotifera</taxon>
        <taxon>Eurotatoria</taxon>
        <taxon>Bdelloidea</taxon>
        <taxon>Adinetida</taxon>
        <taxon>Adinetidae</taxon>
        <taxon>Adineta</taxon>
    </lineage>
</organism>
<dbReference type="Gene3D" id="3.30.40.10">
    <property type="entry name" value="Zinc/RING finger domain, C3HC4 (zinc finger)"/>
    <property type="match status" value="1"/>
</dbReference>